<dbReference type="GO" id="GO:0016538">
    <property type="term" value="F:cyclin-dependent protein serine/threonine kinase regulator activity"/>
    <property type="evidence" value="ECO:0007669"/>
    <property type="project" value="TreeGrafter"/>
</dbReference>
<sequence length="224" mass="25093">MPSVTRESNASHESLHLASSTSTLRPGSSIHPASLVDASLHSLYTMRLVNMKISRELINHSVDQVIQTIEYALIRSRTSFYSHSRSIGHSSGRRTPAQLKFAIFVSTVLTNAGVKTPTLLTSLIYITRARPYLDIPMAEEWALERVFLGALMTASKYLNDSTLKNVHWAMCTGIFGKSDVGRIEREFLAVLDWDLGVSEREILGLWDSLKWAVEMEEVDGGRPW</sequence>
<dbReference type="Gene3D" id="1.10.472.10">
    <property type="entry name" value="Cyclin-like"/>
    <property type="match status" value="1"/>
</dbReference>
<feature type="compositionally biased region" description="Polar residues" evidence="1">
    <location>
        <begin position="16"/>
        <end position="26"/>
    </location>
</feature>
<dbReference type="GO" id="GO:0005634">
    <property type="term" value="C:nucleus"/>
    <property type="evidence" value="ECO:0007669"/>
    <property type="project" value="TreeGrafter"/>
</dbReference>
<dbReference type="GO" id="GO:0000307">
    <property type="term" value="C:cyclin-dependent protein kinase holoenzyme complex"/>
    <property type="evidence" value="ECO:0007669"/>
    <property type="project" value="TreeGrafter"/>
</dbReference>
<comment type="caution">
    <text evidence="3">The sequence shown here is derived from an EMBL/GenBank/DDBJ whole genome shotgun (WGS) entry which is preliminary data.</text>
</comment>
<dbReference type="Pfam" id="PF00134">
    <property type="entry name" value="Cyclin_N"/>
    <property type="match status" value="1"/>
</dbReference>
<evidence type="ECO:0000313" key="3">
    <source>
        <dbReference type="EMBL" id="KAF6746075.1"/>
    </source>
</evidence>
<organism evidence="3 4">
    <name type="scientific">Ephemerocybe angulata</name>
    <dbReference type="NCBI Taxonomy" id="980116"/>
    <lineage>
        <taxon>Eukaryota</taxon>
        <taxon>Fungi</taxon>
        <taxon>Dikarya</taxon>
        <taxon>Basidiomycota</taxon>
        <taxon>Agaricomycotina</taxon>
        <taxon>Agaricomycetes</taxon>
        <taxon>Agaricomycetidae</taxon>
        <taxon>Agaricales</taxon>
        <taxon>Agaricineae</taxon>
        <taxon>Psathyrellaceae</taxon>
        <taxon>Ephemerocybe</taxon>
    </lineage>
</organism>
<dbReference type="EMBL" id="JACGCI010000096">
    <property type="protein sequence ID" value="KAF6746075.1"/>
    <property type="molecule type" value="Genomic_DNA"/>
</dbReference>
<feature type="region of interest" description="Disordered" evidence="1">
    <location>
        <begin position="1"/>
        <end position="28"/>
    </location>
</feature>
<dbReference type="CDD" id="cd20557">
    <property type="entry name" value="CYCLIN_ScPCL1-like"/>
    <property type="match status" value="1"/>
</dbReference>
<reference evidence="3 4" key="1">
    <citation type="submission" date="2020-07" db="EMBL/GenBank/DDBJ databases">
        <title>Comparative genomics of pyrophilous fungi reveals a link between fire events and developmental genes.</title>
        <authorList>
            <consortium name="DOE Joint Genome Institute"/>
            <person name="Steindorff A.S."/>
            <person name="Carver A."/>
            <person name="Calhoun S."/>
            <person name="Stillman K."/>
            <person name="Liu H."/>
            <person name="Lipzen A."/>
            <person name="Pangilinan J."/>
            <person name="Labutti K."/>
            <person name="Bruns T.D."/>
            <person name="Grigoriev I.V."/>
        </authorList>
    </citation>
    <scope>NUCLEOTIDE SEQUENCE [LARGE SCALE GENOMIC DNA]</scope>
    <source>
        <strain evidence="3 4">CBS 144469</strain>
    </source>
</reference>
<evidence type="ECO:0000313" key="4">
    <source>
        <dbReference type="Proteomes" id="UP000521943"/>
    </source>
</evidence>
<evidence type="ECO:0000259" key="2">
    <source>
        <dbReference type="Pfam" id="PF00134"/>
    </source>
</evidence>
<evidence type="ECO:0000256" key="1">
    <source>
        <dbReference type="SAM" id="MobiDB-lite"/>
    </source>
</evidence>
<protein>
    <recommendedName>
        <fullName evidence="2">Cyclin N-terminal domain-containing protein</fullName>
    </recommendedName>
</protein>
<dbReference type="PANTHER" id="PTHR15615">
    <property type="match status" value="1"/>
</dbReference>
<dbReference type="SUPFAM" id="SSF47954">
    <property type="entry name" value="Cyclin-like"/>
    <property type="match status" value="1"/>
</dbReference>
<dbReference type="OrthoDB" id="10250320at2759"/>
<feature type="domain" description="Cyclin N-terminal" evidence="2">
    <location>
        <begin position="104"/>
        <end position="195"/>
    </location>
</feature>
<dbReference type="GO" id="GO:0019901">
    <property type="term" value="F:protein kinase binding"/>
    <property type="evidence" value="ECO:0007669"/>
    <property type="project" value="InterPro"/>
</dbReference>
<name>A0A8H6LX80_9AGAR</name>
<dbReference type="InterPro" id="IPR036915">
    <property type="entry name" value="Cyclin-like_sf"/>
</dbReference>
<keyword evidence="4" id="KW-1185">Reference proteome</keyword>
<dbReference type="InterPro" id="IPR013922">
    <property type="entry name" value="Cyclin_PHO80-like"/>
</dbReference>
<accession>A0A8H6LX80</accession>
<dbReference type="AlphaFoldDB" id="A0A8H6LX80"/>
<dbReference type="InterPro" id="IPR006671">
    <property type="entry name" value="Cyclin_N"/>
</dbReference>
<dbReference type="Proteomes" id="UP000521943">
    <property type="component" value="Unassembled WGS sequence"/>
</dbReference>
<proteinExistence type="predicted"/>
<dbReference type="PANTHER" id="PTHR15615:SF10">
    <property type="entry name" value="PHO85 CYCLIN-2-RELATED"/>
    <property type="match status" value="1"/>
</dbReference>
<gene>
    <name evidence="3" type="ORF">DFP72DRAFT_823451</name>
</gene>